<evidence type="ECO:0000313" key="2">
    <source>
        <dbReference type="Proteomes" id="UP001056978"/>
    </source>
</evidence>
<comment type="caution">
    <text evidence="1">The sequence shown here is derived from an EMBL/GenBank/DDBJ whole genome shotgun (WGS) entry which is preliminary data.</text>
</comment>
<gene>
    <name evidence="1" type="ORF">MKS88_005734</name>
</gene>
<evidence type="ECO:0000313" key="1">
    <source>
        <dbReference type="EMBL" id="KAI4835051.1"/>
    </source>
</evidence>
<reference evidence="1" key="1">
    <citation type="submission" date="2022-06" db="EMBL/GenBank/DDBJ databases">
        <title>The First Complete Genome of the Simian Malaria Parasite Plasmodium brasilianum.</title>
        <authorList>
            <person name="Bajic M."/>
            <person name="Ravishankar S."/>
        </authorList>
    </citation>
    <scope>NUCLEOTIDE SEQUENCE</scope>
    <source>
        <strain evidence="1">Bolivian I</strain>
    </source>
</reference>
<accession>A0ACB9Y444</accession>
<protein>
    <submittedName>
        <fullName evidence="1">Microgamete surface protein MiGS</fullName>
    </submittedName>
</protein>
<sequence length="614" mass="70216">MAKKYLHAFTFFSLLLNIFIGYSYASYLNDKIKKSYCKNCNDKISYSRYSSFLQHDEKKKRDTTAMLGKHTQNSEPDGNENDLKHSQKRENKKGEVAKSFLHLNNKEEKTFYSLKLNENNLRWSIPFLIGFKQTKVDLGIVTSSLITALYCSYNVREDYELKNLKYDIEKSKDLKYIECKSKYCLAINTESTCTPLKNFFQNLHDYNIKKRSCKKRFCDYVNNTNFLNMNNRLNDRDVSVCSFNTTIGSDQVKGFYFKDSFYLGDIVKGNYEYFGCISEGNDLKFNEVISGFIGLADDKREIVDPKKNKFPSILDTYILKSTSKKNIFALCFIEKGGIATFGGYEKSLLKKQLEVSLLQVQSKEFIADEALQMDVDAAAENYQIVWIKYSDAKKSSYNLFLKEIRAKSWSKNDTYEIGADALVDSYNYFLSLPVDITTKLKTFIFNNCPKTDSDCTKLIENGVMEIKSKDISKFPTIELIFNEGKVVVHPKDYIIDEGEGKYRVLINSSGVVKLGIPFFLNKYLIFDNENGKLGVGPSECSLNIDEKDISGMDISLPGIEYPDQVEYEGSGEAGFFEKNKTAIIAFSAVTFVTSIVGINNYVSPASLHFIFFSF</sequence>
<proteinExistence type="predicted"/>
<dbReference type="Proteomes" id="UP001056978">
    <property type="component" value="Chromosome 14"/>
</dbReference>
<dbReference type="EMBL" id="CM043782">
    <property type="protein sequence ID" value="KAI4835051.1"/>
    <property type="molecule type" value="Genomic_DNA"/>
</dbReference>
<name>A0ACB9Y444_PLABR</name>
<organism evidence="1 2">
    <name type="scientific">Plasmodium brasilianum</name>
    <dbReference type="NCBI Taxonomy" id="5824"/>
    <lineage>
        <taxon>Eukaryota</taxon>
        <taxon>Sar</taxon>
        <taxon>Alveolata</taxon>
        <taxon>Apicomplexa</taxon>
        <taxon>Aconoidasida</taxon>
        <taxon>Haemosporida</taxon>
        <taxon>Plasmodiidae</taxon>
        <taxon>Plasmodium</taxon>
        <taxon>Plasmodium (Plasmodium)</taxon>
    </lineage>
</organism>
<keyword evidence="2" id="KW-1185">Reference proteome</keyword>